<dbReference type="HOGENOM" id="CLU_562792_0_0_1"/>
<feature type="region of interest" description="Disordered" evidence="1">
    <location>
        <begin position="185"/>
        <end position="219"/>
    </location>
</feature>
<organism evidence="2 3">
    <name type="scientific">Serendipita vermifera MAFF 305830</name>
    <dbReference type="NCBI Taxonomy" id="933852"/>
    <lineage>
        <taxon>Eukaryota</taxon>
        <taxon>Fungi</taxon>
        <taxon>Dikarya</taxon>
        <taxon>Basidiomycota</taxon>
        <taxon>Agaricomycotina</taxon>
        <taxon>Agaricomycetes</taxon>
        <taxon>Sebacinales</taxon>
        <taxon>Serendipitaceae</taxon>
        <taxon>Serendipita</taxon>
    </lineage>
</organism>
<gene>
    <name evidence="2" type="ORF">M408DRAFT_330898</name>
</gene>
<dbReference type="Proteomes" id="UP000054097">
    <property type="component" value="Unassembled WGS sequence"/>
</dbReference>
<protein>
    <submittedName>
        <fullName evidence="2">Uncharacterized protein</fullName>
    </submittedName>
</protein>
<dbReference type="EMBL" id="KN824310">
    <property type="protein sequence ID" value="KIM25899.1"/>
    <property type="molecule type" value="Genomic_DNA"/>
</dbReference>
<reference evidence="2 3" key="1">
    <citation type="submission" date="2014-04" db="EMBL/GenBank/DDBJ databases">
        <authorList>
            <consortium name="DOE Joint Genome Institute"/>
            <person name="Kuo A."/>
            <person name="Zuccaro A."/>
            <person name="Kohler A."/>
            <person name="Nagy L.G."/>
            <person name="Floudas D."/>
            <person name="Copeland A."/>
            <person name="Barry K.W."/>
            <person name="Cichocki N."/>
            <person name="Veneault-Fourrey C."/>
            <person name="LaButti K."/>
            <person name="Lindquist E.A."/>
            <person name="Lipzen A."/>
            <person name="Lundell T."/>
            <person name="Morin E."/>
            <person name="Murat C."/>
            <person name="Sun H."/>
            <person name="Tunlid A."/>
            <person name="Henrissat B."/>
            <person name="Grigoriev I.V."/>
            <person name="Hibbett D.S."/>
            <person name="Martin F."/>
            <person name="Nordberg H.P."/>
            <person name="Cantor M.N."/>
            <person name="Hua S.X."/>
        </authorList>
    </citation>
    <scope>NUCLEOTIDE SEQUENCE [LARGE SCALE GENOMIC DNA]</scope>
    <source>
        <strain evidence="2 3">MAFF 305830</strain>
    </source>
</reference>
<dbReference type="OrthoDB" id="10423325at2759"/>
<proteinExistence type="predicted"/>
<feature type="compositionally biased region" description="Acidic residues" evidence="1">
    <location>
        <begin position="281"/>
        <end position="297"/>
    </location>
</feature>
<feature type="compositionally biased region" description="Polar residues" evidence="1">
    <location>
        <begin position="346"/>
        <end position="361"/>
    </location>
</feature>
<sequence>MEAPHPSSTRRDHEAKPPTMKLVFPTAPISYRIPPLSGKARQAPQRGPTTGPAPSEETCHQQPPQPISPGQLVVLAIDPCATLSPFFPVDPSLERRMRGMETGMKRYLAFARHVETPASSKRQDNLTIEEQRVVGGLSPDTGVGPSTKAADRRTHLHLSLLHHKQPKRSRYDSIDESMCVPLEWNGQHRKGHQGASQNSSPRRKSFGDERAPLRIDGPTESLIPTSCRALYAYTTVDVTAAVSSSDVGVEKAFSTSLVLSEHELQRFDVYKTMDRLRQEEEREDEATSESGEADEDCELSTVISGLSMTSRGGVRIHMGGTEWDPTLLSPTTAASKEIHNVFGVSDPSNSTQPTTVPSYNPSLEDDEHFARGRGAERLEPWSVGRQCILHVRVWLDVDNALRHGKPADPRGLLEDVRQLRTLACTTEVQTTLQAREFAAARVAAWRQTPANGSVDHVSWPNTTSCPNNAIKTIKNAWKKLTCRAK</sequence>
<feature type="region of interest" description="Disordered" evidence="1">
    <location>
        <begin position="278"/>
        <end position="297"/>
    </location>
</feature>
<evidence type="ECO:0000313" key="2">
    <source>
        <dbReference type="EMBL" id="KIM25899.1"/>
    </source>
</evidence>
<name>A0A0C3B109_SERVB</name>
<feature type="region of interest" description="Disordered" evidence="1">
    <location>
        <begin position="1"/>
        <end position="69"/>
    </location>
</feature>
<feature type="region of interest" description="Disordered" evidence="1">
    <location>
        <begin position="342"/>
        <end position="363"/>
    </location>
</feature>
<evidence type="ECO:0000256" key="1">
    <source>
        <dbReference type="SAM" id="MobiDB-lite"/>
    </source>
</evidence>
<reference evidence="3" key="2">
    <citation type="submission" date="2015-01" db="EMBL/GenBank/DDBJ databases">
        <title>Evolutionary Origins and Diversification of the Mycorrhizal Mutualists.</title>
        <authorList>
            <consortium name="DOE Joint Genome Institute"/>
            <consortium name="Mycorrhizal Genomics Consortium"/>
            <person name="Kohler A."/>
            <person name="Kuo A."/>
            <person name="Nagy L.G."/>
            <person name="Floudas D."/>
            <person name="Copeland A."/>
            <person name="Barry K.W."/>
            <person name="Cichocki N."/>
            <person name="Veneault-Fourrey C."/>
            <person name="LaButti K."/>
            <person name="Lindquist E.A."/>
            <person name="Lipzen A."/>
            <person name="Lundell T."/>
            <person name="Morin E."/>
            <person name="Murat C."/>
            <person name="Riley R."/>
            <person name="Ohm R."/>
            <person name="Sun H."/>
            <person name="Tunlid A."/>
            <person name="Henrissat B."/>
            <person name="Grigoriev I.V."/>
            <person name="Hibbett D.S."/>
            <person name="Martin F."/>
        </authorList>
    </citation>
    <scope>NUCLEOTIDE SEQUENCE [LARGE SCALE GENOMIC DNA]</scope>
    <source>
        <strain evidence="3">MAFF 305830</strain>
    </source>
</reference>
<accession>A0A0C3B109</accession>
<evidence type="ECO:0000313" key="3">
    <source>
        <dbReference type="Proteomes" id="UP000054097"/>
    </source>
</evidence>
<keyword evidence="3" id="KW-1185">Reference proteome</keyword>
<dbReference type="AlphaFoldDB" id="A0A0C3B109"/>